<dbReference type="Gene3D" id="1.25.40.10">
    <property type="entry name" value="Tetratricopeptide repeat domain"/>
    <property type="match status" value="1"/>
</dbReference>
<dbReference type="PANTHER" id="PTHR31919:SF1">
    <property type="entry name" value="ZINC FINGERS AND HOMEOBOXES PROTEIN 1, ISOFORM 2"/>
    <property type="match status" value="1"/>
</dbReference>
<dbReference type="PANTHER" id="PTHR31919">
    <property type="entry name" value="ZINC FINGERS AND HOMEOBOXES PROTEIN 1, ISOFORM 2"/>
    <property type="match status" value="1"/>
</dbReference>
<keyword evidence="2" id="KW-1185">Reference proteome</keyword>
<gene>
    <name evidence="1" type="primary">c5h8orf76</name>
</gene>
<protein>
    <submittedName>
        <fullName evidence="1">Uncharacterized protein</fullName>
    </submittedName>
</protein>
<reference evidence="1" key="5">
    <citation type="submission" date="2025-09" db="UniProtKB">
        <authorList>
            <consortium name="Ensembl"/>
        </authorList>
    </citation>
    <scope>IDENTIFICATION</scope>
</reference>
<reference evidence="1" key="3">
    <citation type="submission" date="2020-05" db="EMBL/GenBank/DDBJ databases">
        <title>Electrophorus electricus (electric eel) genome, fEleEle1, primary haplotype.</title>
        <authorList>
            <person name="Myers G."/>
            <person name="Meyer A."/>
            <person name="Fedrigo O."/>
            <person name="Formenti G."/>
            <person name="Rhie A."/>
            <person name="Tracey A."/>
            <person name="Sims Y."/>
            <person name="Jarvis E.D."/>
        </authorList>
    </citation>
    <scope>NUCLEOTIDE SEQUENCE [LARGE SCALE GENOMIC DNA]</scope>
</reference>
<name>A0A4W4E955_ELEEL</name>
<dbReference type="OMA" id="EWIADNN"/>
<sequence length="311" mass="36066">MEIFGSTFDESVFEKSRNRASSTVPFSYKAKSCEPRWFCYSETYEDAVEQQKTMKFRADLKYREMRYQSALDDYTACLSLVPSSNLSVKRDVLEGIARCYSHLGRTEDALETCDKLRKEATNTSHLTCILQLELSIHEGCGDLRSSTTCLQELCSLHPFNPWHWLKLARSYQCLLEYPTLSECPRKPLEPQALTQEQRDVARLQACMCFIRARLLIGILKIQQFSFVLERSKRALEDAEDSLQRLQLGERTIKTVSEVMSEDLNPERMREENQDGESLSGLSIIDFDQRWWNKLYAQLHMSQKMDSSADDI</sequence>
<dbReference type="Proteomes" id="UP000314983">
    <property type="component" value="Chromosome 5"/>
</dbReference>
<dbReference type="AlphaFoldDB" id="A0A4W4E955"/>
<dbReference type="KEGG" id="eee:113577054"/>
<evidence type="ECO:0000313" key="2">
    <source>
        <dbReference type="Proteomes" id="UP000314983"/>
    </source>
</evidence>
<reference evidence="1" key="4">
    <citation type="submission" date="2025-08" db="UniProtKB">
        <authorList>
            <consortium name="Ensembl"/>
        </authorList>
    </citation>
    <scope>IDENTIFICATION</scope>
</reference>
<dbReference type="InterPro" id="IPR041404">
    <property type="entry name" value="DUF5588"/>
</dbReference>
<reference evidence="2" key="2">
    <citation type="journal article" date="2017" name="Sci. Adv.">
        <title>A tail of two voltages: Proteomic comparison of the three electric organs of the electric eel.</title>
        <authorList>
            <person name="Traeger L.L."/>
            <person name="Sabat G."/>
            <person name="Barrett-Wilt G.A."/>
            <person name="Wells G.B."/>
            <person name="Sussman M.R."/>
        </authorList>
    </citation>
    <scope>NUCLEOTIDE SEQUENCE [LARGE SCALE GENOMIC DNA]</scope>
</reference>
<proteinExistence type="predicted"/>
<dbReference type="SUPFAM" id="SSF48452">
    <property type="entry name" value="TPR-like"/>
    <property type="match status" value="1"/>
</dbReference>
<evidence type="ECO:0000313" key="1">
    <source>
        <dbReference type="Ensembl" id="ENSEEEP00000008406.2"/>
    </source>
</evidence>
<organism evidence="1 2">
    <name type="scientific">Electrophorus electricus</name>
    <name type="common">Electric eel</name>
    <name type="synonym">Gymnotus electricus</name>
    <dbReference type="NCBI Taxonomy" id="8005"/>
    <lineage>
        <taxon>Eukaryota</taxon>
        <taxon>Metazoa</taxon>
        <taxon>Chordata</taxon>
        <taxon>Craniata</taxon>
        <taxon>Vertebrata</taxon>
        <taxon>Euteleostomi</taxon>
        <taxon>Actinopterygii</taxon>
        <taxon>Neopterygii</taxon>
        <taxon>Teleostei</taxon>
        <taxon>Ostariophysi</taxon>
        <taxon>Gymnotiformes</taxon>
        <taxon>Gymnotoidei</taxon>
        <taxon>Gymnotidae</taxon>
        <taxon>Electrophorus</taxon>
    </lineage>
</organism>
<dbReference type="Ensembl" id="ENSEEET00000008512.2">
    <property type="protein sequence ID" value="ENSEEEP00000008406.2"/>
    <property type="gene ID" value="ENSEEEG00000004386.2"/>
</dbReference>
<dbReference type="Pfam" id="PF17826">
    <property type="entry name" value="DUF5588"/>
    <property type="match status" value="2"/>
</dbReference>
<dbReference type="GeneTree" id="ENSGT00390000011435"/>
<dbReference type="InterPro" id="IPR011990">
    <property type="entry name" value="TPR-like_helical_dom_sf"/>
</dbReference>
<reference evidence="2" key="1">
    <citation type="journal article" date="2014" name="Science">
        <title>Nonhuman genetics. Genomic basis for the convergent evolution of electric organs.</title>
        <authorList>
            <person name="Gallant J.R."/>
            <person name="Traeger L.L."/>
            <person name="Volkening J.D."/>
            <person name="Moffett H."/>
            <person name="Chen P.H."/>
            <person name="Novina C.D."/>
            <person name="Phillips G.N.Jr."/>
            <person name="Anand R."/>
            <person name="Wells G.B."/>
            <person name="Pinch M."/>
            <person name="Guth R."/>
            <person name="Unguez G.A."/>
            <person name="Albert J.S."/>
            <person name="Zakon H.H."/>
            <person name="Samanta M.P."/>
            <person name="Sussman M.R."/>
        </authorList>
    </citation>
    <scope>NUCLEOTIDE SEQUENCE [LARGE SCALE GENOMIC DNA]</scope>
</reference>
<dbReference type="CTD" id="137370209"/>
<accession>A0A4W4E955</accession>